<proteinExistence type="predicted"/>
<evidence type="ECO:0000256" key="4">
    <source>
        <dbReference type="ARBA" id="ARBA00023163"/>
    </source>
</evidence>
<dbReference type="PANTHER" id="PTHR30055:SF175">
    <property type="entry name" value="HTH-TYPE TRANSCRIPTIONAL REPRESSOR KSTR2"/>
    <property type="match status" value="1"/>
</dbReference>
<keyword evidence="2" id="KW-0805">Transcription regulation</keyword>
<dbReference type="SUPFAM" id="SSF46689">
    <property type="entry name" value="Homeodomain-like"/>
    <property type="match status" value="1"/>
</dbReference>
<keyword evidence="8" id="KW-1185">Reference proteome</keyword>
<evidence type="ECO:0000256" key="5">
    <source>
        <dbReference type="PROSITE-ProRule" id="PRU00335"/>
    </source>
</evidence>
<sequence length="204" mass="23707">MEIKDRILVGAVELFMRNGIRSVSMDDIATRLGMSKKTLYKWFENKDQIVLAVMQQHLNREEVDCEAAFAQGSNALEAMFNLIQWHREMLANIHPSIFHELQKYYPQAWALFDEHKNTFILAKVAANIRQGMAEGLYRPDLDVDVLSRLHLAEIELMFNNVVFPPKQFTLQRVNSAMIEHFLMGISTLKGHRLINEYRQVTEAE</sequence>
<evidence type="ECO:0000313" key="8">
    <source>
        <dbReference type="Proteomes" id="UP000322791"/>
    </source>
</evidence>
<evidence type="ECO:0000256" key="1">
    <source>
        <dbReference type="ARBA" id="ARBA00022491"/>
    </source>
</evidence>
<dbReference type="Pfam" id="PF00440">
    <property type="entry name" value="TetR_N"/>
    <property type="match status" value="1"/>
</dbReference>
<dbReference type="PANTHER" id="PTHR30055">
    <property type="entry name" value="HTH-TYPE TRANSCRIPTIONAL REGULATOR RUTR"/>
    <property type="match status" value="1"/>
</dbReference>
<dbReference type="Proteomes" id="UP000322791">
    <property type="component" value="Unassembled WGS sequence"/>
</dbReference>
<dbReference type="EMBL" id="VTHL01000003">
    <property type="protein sequence ID" value="TYZ12510.1"/>
    <property type="molecule type" value="Genomic_DNA"/>
</dbReference>
<dbReference type="PROSITE" id="PS50977">
    <property type="entry name" value="HTH_TETR_2"/>
    <property type="match status" value="1"/>
</dbReference>
<dbReference type="InterPro" id="IPR001647">
    <property type="entry name" value="HTH_TetR"/>
</dbReference>
<dbReference type="PRINTS" id="PR00455">
    <property type="entry name" value="HTHTETR"/>
</dbReference>
<comment type="caution">
    <text evidence="7">The sequence shown here is derived from an EMBL/GenBank/DDBJ whole genome shotgun (WGS) entry which is preliminary data.</text>
</comment>
<keyword evidence="3 5" id="KW-0238">DNA-binding</keyword>
<keyword evidence="1" id="KW-0678">Repressor</keyword>
<feature type="DNA-binding region" description="H-T-H motif" evidence="5">
    <location>
        <begin position="24"/>
        <end position="43"/>
    </location>
</feature>
<keyword evidence="4" id="KW-0804">Transcription</keyword>
<feature type="domain" description="HTH tetR-type" evidence="6">
    <location>
        <begin position="1"/>
        <end position="61"/>
    </location>
</feature>
<evidence type="ECO:0000256" key="2">
    <source>
        <dbReference type="ARBA" id="ARBA00023015"/>
    </source>
</evidence>
<dbReference type="InterPro" id="IPR036271">
    <property type="entry name" value="Tet_transcr_reg_TetR-rel_C_sf"/>
</dbReference>
<accession>A0A5D6VAY7</accession>
<evidence type="ECO:0000259" key="6">
    <source>
        <dbReference type="PROSITE" id="PS50977"/>
    </source>
</evidence>
<protein>
    <submittedName>
        <fullName evidence="7">TetR/AcrR family transcriptional regulator</fullName>
    </submittedName>
</protein>
<evidence type="ECO:0000256" key="3">
    <source>
        <dbReference type="ARBA" id="ARBA00023125"/>
    </source>
</evidence>
<dbReference type="GO" id="GO:0000976">
    <property type="term" value="F:transcription cis-regulatory region binding"/>
    <property type="evidence" value="ECO:0007669"/>
    <property type="project" value="TreeGrafter"/>
</dbReference>
<reference evidence="7 8" key="1">
    <citation type="submission" date="2019-08" db="EMBL/GenBank/DDBJ databases">
        <authorList>
            <person name="Seo M.-J."/>
        </authorList>
    </citation>
    <scope>NUCLEOTIDE SEQUENCE [LARGE SCALE GENOMIC DNA]</scope>
    <source>
        <strain evidence="7 8">KIGAM108</strain>
    </source>
</reference>
<dbReference type="RefSeq" id="WP_149069750.1">
    <property type="nucleotide sequence ID" value="NZ_VTHL01000003.1"/>
</dbReference>
<dbReference type="Gene3D" id="1.10.10.60">
    <property type="entry name" value="Homeodomain-like"/>
    <property type="match status" value="1"/>
</dbReference>
<dbReference type="InterPro" id="IPR050109">
    <property type="entry name" value="HTH-type_TetR-like_transc_reg"/>
</dbReference>
<name>A0A5D6VAY7_9BACT</name>
<evidence type="ECO:0000313" key="7">
    <source>
        <dbReference type="EMBL" id="TYZ12510.1"/>
    </source>
</evidence>
<gene>
    <name evidence="7" type="ORF">FY528_04230</name>
</gene>
<dbReference type="SUPFAM" id="SSF48498">
    <property type="entry name" value="Tetracyclin repressor-like, C-terminal domain"/>
    <property type="match status" value="1"/>
</dbReference>
<dbReference type="AlphaFoldDB" id="A0A5D6VAY7"/>
<dbReference type="Gene3D" id="1.10.357.10">
    <property type="entry name" value="Tetracycline Repressor, domain 2"/>
    <property type="match status" value="1"/>
</dbReference>
<dbReference type="InterPro" id="IPR009057">
    <property type="entry name" value="Homeodomain-like_sf"/>
</dbReference>
<dbReference type="GO" id="GO:0003700">
    <property type="term" value="F:DNA-binding transcription factor activity"/>
    <property type="evidence" value="ECO:0007669"/>
    <property type="project" value="TreeGrafter"/>
</dbReference>
<organism evidence="7 8">
    <name type="scientific">Hymenobacter lutimineralis</name>
    <dbReference type="NCBI Taxonomy" id="2606448"/>
    <lineage>
        <taxon>Bacteria</taxon>
        <taxon>Pseudomonadati</taxon>
        <taxon>Bacteroidota</taxon>
        <taxon>Cytophagia</taxon>
        <taxon>Cytophagales</taxon>
        <taxon>Hymenobacteraceae</taxon>
        <taxon>Hymenobacter</taxon>
    </lineage>
</organism>